<dbReference type="InterPro" id="IPR058942">
    <property type="entry name" value="AT3G52170-like"/>
</dbReference>
<dbReference type="PANTHER" id="PTHR34568:SF1">
    <property type="entry name" value="DNA BINDING PROTEIN"/>
    <property type="match status" value="1"/>
</dbReference>
<evidence type="ECO:0000256" key="1">
    <source>
        <dbReference type="SAM" id="MobiDB-lite"/>
    </source>
</evidence>
<dbReference type="PANTHER" id="PTHR34568">
    <property type="entry name" value="RRM DOMAIN-CONTAINING PROTEIN"/>
    <property type="match status" value="1"/>
</dbReference>
<feature type="region of interest" description="Disordered" evidence="1">
    <location>
        <begin position="362"/>
        <end position="388"/>
    </location>
</feature>
<evidence type="ECO:0000259" key="2">
    <source>
        <dbReference type="Pfam" id="PF25896"/>
    </source>
</evidence>
<organism evidence="3 4">
    <name type="scientific">Taxus chinensis</name>
    <name type="common">Chinese yew</name>
    <name type="synonym">Taxus wallichiana var. chinensis</name>
    <dbReference type="NCBI Taxonomy" id="29808"/>
    <lineage>
        <taxon>Eukaryota</taxon>
        <taxon>Viridiplantae</taxon>
        <taxon>Streptophyta</taxon>
        <taxon>Embryophyta</taxon>
        <taxon>Tracheophyta</taxon>
        <taxon>Spermatophyta</taxon>
        <taxon>Pinopsida</taxon>
        <taxon>Pinidae</taxon>
        <taxon>Conifers II</taxon>
        <taxon>Cupressales</taxon>
        <taxon>Taxaceae</taxon>
        <taxon>Taxus</taxon>
    </lineage>
</organism>
<name>A0AA38LJA7_TAXCH</name>
<dbReference type="Proteomes" id="UP000824469">
    <property type="component" value="Unassembled WGS sequence"/>
</dbReference>
<protein>
    <recommendedName>
        <fullName evidence="2">AT3G52170-like helix-turn-helix domain-containing protein</fullName>
    </recommendedName>
</protein>
<feature type="compositionally biased region" description="Polar residues" evidence="1">
    <location>
        <begin position="363"/>
        <end position="374"/>
    </location>
</feature>
<feature type="domain" description="AT3G52170-like helix-turn-helix" evidence="2">
    <location>
        <begin position="7"/>
        <end position="42"/>
    </location>
</feature>
<feature type="region of interest" description="Disordered" evidence="1">
    <location>
        <begin position="155"/>
        <end position="183"/>
    </location>
</feature>
<proteinExistence type="predicted"/>
<dbReference type="EMBL" id="JAHRHJ020000002">
    <property type="protein sequence ID" value="KAH9326134.1"/>
    <property type="molecule type" value="Genomic_DNA"/>
</dbReference>
<feature type="region of interest" description="Disordered" evidence="1">
    <location>
        <begin position="568"/>
        <end position="588"/>
    </location>
</feature>
<dbReference type="Pfam" id="PF25896">
    <property type="entry name" value="HTH_AT3G52170"/>
    <property type="match status" value="1"/>
</dbReference>
<reference evidence="3 4" key="1">
    <citation type="journal article" date="2021" name="Nat. Plants">
        <title>The Taxus genome provides insights into paclitaxel biosynthesis.</title>
        <authorList>
            <person name="Xiong X."/>
            <person name="Gou J."/>
            <person name="Liao Q."/>
            <person name="Li Y."/>
            <person name="Zhou Q."/>
            <person name="Bi G."/>
            <person name="Li C."/>
            <person name="Du R."/>
            <person name="Wang X."/>
            <person name="Sun T."/>
            <person name="Guo L."/>
            <person name="Liang H."/>
            <person name="Lu P."/>
            <person name="Wu Y."/>
            <person name="Zhang Z."/>
            <person name="Ro D.K."/>
            <person name="Shang Y."/>
            <person name="Huang S."/>
            <person name="Yan J."/>
        </authorList>
    </citation>
    <scope>NUCLEOTIDE SEQUENCE [LARGE SCALE GENOMIC DNA]</scope>
    <source>
        <strain evidence="3">Ta-2019</strain>
    </source>
</reference>
<feature type="compositionally biased region" description="Basic and acidic residues" evidence="1">
    <location>
        <begin position="376"/>
        <end position="388"/>
    </location>
</feature>
<dbReference type="AlphaFoldDB" id="A0AA38LJA7"/>
<comment type="caution">
    <text evidence="3">The sequence shown here is derived from an EMBL/GenBank/DDBJ whole genome shotgun (WGS) entry which is preliminary data.</text>
</comment>
<dbReference type="OMA" id="SHIQETG"/>
<feature type="compositionally biased region" description="Polar residues" evidence="1">
    <location>
        <begin position="155"/>
        <end position="174"/>
    </location>
</feature>
<gene>
    <name evidence="3" type="ORF">KI387_006312</name>
</gene>
<evidence type="ECO:0000313" key="4">
    <source>
        <dbReference type="Proteomes" id="UP000824469"/>
    </source>
</evidence>
<accession>A0AA38LJA7</accession>
<evidence type="ECO:0000313" key="3">
    <source>
        <dbReference type="EMBL" id="KAH9326134.1"/>
    </source>
</evidence>
<sequence>MTLLFFRFKASNKGEFPPVTLTVKEVGGSFYTVREILQELKQQHISYDNLHTDLKVVETKNQTISHTIQPLSLPAESANNAVIDNNHILELKEAKYQETLSDTEEKENLIHNDVMETCGLNDQTQAKKEIKIFERVLRTSVAPFVADPQPLQEVTKGQSFSSASNGIIESNQSLERSRALSDPEEQRNIIQNDVMETCGPLDQTQGKQEIKIVERPLGTGAASVAMDLQVLKGQSISGASAVVGDNNHSLELKEAEYLEALSDTKEQKNIIHNDVMATCGQTQPEQEIKIVERTPRTSTVSVVVDVQPVQEVMRGQSISSVSGRFIDNNHSLEQNGSKCQEALLDTKEQKSIIHNDVMETCGPNDQSHETQPLQEVTKEQSSEKEVKNQPRSFILDGNQKNKNTHKTEILFQISETKDVTNRNAMESYSSYVENVKYEASEVNGKECNLTHKMKSSASISLDSCLPEFQSSELGSHSLENPNLLGSLEEMEHAFPTVSENGSMFGTQKLTSSYSPLEKNSSYIESSEGGEEHLPLDASRPLSLALESHSTTCATESPKDVSYSAYHEEDSALAPNSTKRMPEEPANSADKVVSSMTDLVTAPGEANEIPDNILDDQKLASSNITPDQVMIGFKVSWFQFFGIFLAMKFLLTNHA</sequence>
<keyword evidence="4" id="KW-1185">Reference proteome</keyword>
<dbReference type="InterPro" id="IPR058941">
    <property type="entry name" value="HTH_AT3G52170-like"/>
</dbReference>